<protein>
    <recommendedName>
        <fullName evidence="4">Dynein light chain</fullName>
    </recommendedName>
</protein>
<feature type="compositionally biased region" description="Polar residues" evidence="1">
    <location>
        <begin position="112"/>
        <end position="122"/>
    </location>
</feature>
<dbReference type="InterPro" id="IPR001372">
    <property type="entry name" value="Dynein_light_chain_typ-1/2"/>
</dbReference>
<dbReference type="Proteomes" id="UP000289738">
    <property type="component" value="Chromosome B01"/>
</dbReference>
<comment type="caution">
    <text evidence="2">The sequence shown here is derived from an EMBL/GenBank/DDBJ whole genome shotgun (WGS) entry which is preliminary data.</text>
</comment>
<evidence type="ECO:0000313" key="2">
    <source>
        <dbReference type="EMBL" id="RYR32080.1"/>
    </source>
</evidence>
<name>A0A445B0A9_ARAHY</name>
<accession>A0A445B0A9</accession>
<dbReference type="PANTHER" id="PTHR11886:SF80">
    <property type="entry name" value="OS01G0555600 PROTEIN"/>
    <property type="match status" value="1"/>
</dbReference>
<evidence type="ECO:0008006" key="4">
    <source>
        <dbReference type="Google" id="ProtNLM"/>
    </source>
</evidence>
<feature type="compositionally biased region" description="Basic and acidic residues" evidence="1">
    <location>
        <begin position="154"/>
        <end position="173"/>
    </location>
</feature>
<feature type="region of interest" description="Disordered" evidence="1">
    <location>
        <begin position="112"/>
        <end position="192"/>
    </location>
</feature>
<dbReference type="GO" id="GO:0045505">
    <property type="term" value="F:dynein intermediate chain binding"/>
    <property type="evidence" value="ECO:0007669"/>
    <property type="project" value="TreeGrafter"/>
</dbReference>
<reference evidence="2 3" key="1">
    <citation type="submission" date="2019-01" db="EMBL/GenBank/DDBJ databases">
        <title>Sequencing of cultivated peanut Arachis hypogaea provides insights into genome evolution and oil improvement.</title>
        <authorList>
            <person name="Chen X."/>
        </authorList>
    </citation>
    <scope>NUCLEOTIDE SEQUENCE [LARGE SCALE GENOMIC DNA]</scope>
    <source>
        <strain evidence="3">cv. Fuhuasheng</strain>
        <tissue evidence="2">Leaves</tissue>
    </source>
</reference>
<keyword evidence="3" id="KW-1185">Reference proteome</keyword>
<dbReference type="Pfam" id="PF01221">
    <property type="entry name" value="Dynein_light"/>
    <property type="match status" value="1"/>
</dbReference>
<feature type="region of interest" description="Disordered" evidence="1">
    <location>
        <begin position="1"/>
        <end position="48"/>
    </location>
</feature>
<dbReference type="EMBL" id="SDMP01000011">
    <property type="protein sequence ID" value="RYR32080.1"/>
    <property type="molecule type" value="Genomic_DNA"/>
</dbReference>
<gene>
    <name evidence="2" type="ORF">Ahy_B01g057075</name>
</gene>
<dbReference type="GO" id="GO:0005868">
    <property type="term" value="C:cytoplasmic dynein complex"/>
    <property type="evidence" value="ECO:0007669"/>
    <property type="project" value="TreeGrafter"/>
</dbReference>
<dbReference type="SMART" id="SM01375">
    <property type="entry name" value="Dynein_light"/>
    <property type="match status" value="1"/>
</dbReference>
<dbReference type="Gene3D" id="3.30.740.10">
    <property type="entry name" value="Protein Inhibitor Of Neuronal Nitric Oxide Synthase"/>
    <property type="match status" value="1"/>
</dbReference>
<dbReference type="GO" id="GO:0007017">
    <property type="term" value="P:microtubule-based process"/>
    <property type="evidence" value="ECO:0007669"/>
    <property type="project" value="InterPro"/>
</dbReference>
<dbReference type="SUPFAM" id="SSF54648">
    <property type="entry name" value="DLC"/>
    <property type="match status" value="1"/>
</dbReference>
<feature type="compositionally biased region" description="Low complexity" evidence="1">
    <location>
        <begin position="23"/>
        <end position="45"/>
    </location>
</feature>
<dbReference type="CDD" id="cd21452">
    <property type="entry name" value="DLC-like_DYNLL1_DYNLL2"/>
    <property type="match status" value="1"/>
</dbReference>
<feature type="compositionally biased region" description="Basic and acidic residues" evidence="1">
    <location>
        <begin position="125"/>
        <end position="141"/>
    </location>
</feature>
<dbReference type="SMR" id="A0A445B0A9"/>
<evidence type="ECO:0000256" key="1">
    <source>
        <dbReference type="SAM" id="MobiDB-lite"/>
    </source>
</evidence>
<dbReference type="FunFam" id="3.30.740.10:FF:000003">
    <property type="entry name" value="Dynein light chain"/>
    <property type="match status" value="1"/>
</dbReference>
<dbReference type="InterPro" id="IPR037177">
    <property type="entry name" value="DLC_sf"/>
</dbReference>
<dbReference type="STRING" id="3818.A0A445B0A9"/>
<dbReference type="AlphaFoldDB" id="A0A445B0A9"/>
<dbReference type="PANTHER" id="PTHR11886">
    <property type="entry name" value="DYNEIN LIGHT CHAIN"/>
    <property type="match status" value="1"/>
</dbReference>
<organism evidence="2 3">
    <name type="scientific">Arachis hypogaea</name>
    <name type="common">Peanut</name>
    <dbReference type="NCBI Taxonomy" id="3818"/>
    <lineage>
        <taxon>Eukaryota</taxon>
        <taxon>Viridiplantae</taxon>
        <taxon>Streptophyta</taxon>
        <taxon>Embryophyta</taxon>
        <taxon>Tracheophyta</taxon>
        <taxon>Spermatophyta</taxon>
        <taxon>Magnoliopsida</taxon>
        <taxon>eudicotyledons</taxon>
        <taxon>Gunneridae</taxon>
        <taxon>Pentapetalae</taxon>
        <taxon>rosids</taxon>
        <taxon>fabids</taxon>
        <taxon>Fabales</taxon>
        <taxon>Fabaceae</taxon>
        <taxon>Papilionoideae</taxon>
        <taxon>50 kb inversion clade</taxon>
        <taxon>dalbergioids sensu lato</taxon>
        <taxon>Dalbergieae</taxon>
        <taxon>Pterocarpus clade</taxon>
        <taxon>Arachis</taxon>
    </lineage>
</organism>
<dbReference type="Gramene" id="arahy.Tifrunner.gnm2.ann2.Ah11g308100.1">
    <property type="protein sequence ID" value="arahy.Tifrunner.gnm2.ann2.Ah11g308100.1-CDS"/>
    <property type="gene ID" value="arahy.Tifrunner.gnm2.ann2.Ah11g308100"/>
</dbReference>
<dbReference type="OrthoDB" id="6506078at2759"/>
<sequence>MAHRPTQRRNQAAPLQYNPSSSTVTAPPKAKHTTTATATAGAAAVPFPYPKPNPDLIAQLSRPNNHSSFMAKQFSSLNLGPNTHKTKQHALSHAKSMTSSCIVDSSSKLSLLKPNTASSNNKLAPKVEKEGAKRSSLEKKPQKSKLHGLLAMKNENEKRKKKSSVVEKSKNPVEEEEEEGHGDGDKRRSCVVSSVSSGRRRSMCGPSEAELGDVFAINGVKLVSADMPPFMQIHAVDCARKTLDSMEKFTSKTLALSLKKEFDGVYGPAWHCIVGTSFGSYVTHSVGGFLYFSMDQKLYILLFKTAVQKVN</sequence>
<proteinExistence type="predicted"/>
<evidence type="ECO:0000313" key="3">
    <source>
        <dbReference type="Proteomes" id="UP000289738"/>
    </source>
</evidence>